<feature type="transmembrane region" description="Helical" evidence="5">
    <location>
        <begin position="313"/>
        <end position="337"/>
    </location>
</feature>
<evidence type="ECO:0000256" key="2">
    <source>
        <dbReference type="ARBA" id="ARBA00022692"/>
    </source>
</evidence>
<feature type="transmembrane region" description="Helical" evidence="5">
    <location>
        <begin position="56"/>
        <end position="82"/>
    </location>
</feature>
<dbReference type="Gene3D" id="1.20.1250.20">
    <property type="entry name" value="MFS general substrate transporter like domains"/>
    <property type="match status" value="1"/>
</dbReference>
<dbReference type="GeneID" id="87812023"/>
<dbReference type="SUPFAM" id="SSF103473">
    <property type="entry name" value="MFS general substrate transporter"/>
    <property type="match status" value="1"/>
</dbReference>
<dbReference type="Proteomes" id="UP000827549">
    <property type="component" value="Chromosome 7"/>
</dbReference>
<dbReference type="Pfam" id="PF07690">
    <property type="entry name" value="MFS_1"/>
    <property type="match status" value="1"/>
</dbReference>
<feature type="transmembrane region" description="Helical" evidence="5">
    <location>
        <begin position="453"/>
        <end position="473"/>
    </location>
</feature>
<feature type="transmembrane region" description="Helical" evidence="5">
    <location>
        <begin position="209"/>
        <end position="228"/>
    </location>
</feature>
<evidence type="ECO:0000256" key="4">
    <source>
        <dbReference type="ARBA" id="ARBA00023136"/>
    </source>
</evidence>
<accession>A0AAF0YJU4</accession>
<keyword evidence="3 5" id="KW-1133">Transmembrane helix</keyword>
<evidence type="ECO:0000259" key="6">
    <source>
        <dbReference type="PROSITE" id="PS50850"/>
    </source>
</evidence>
<dbReference type="InterPro" id="IPR020846">
    <property type="entry name" value="MFS_dom"/>
</dbReference>
<evidence type="ECO:0000256" key="1">
    <source>
        <dbReference type="ARBA" id="ARBA00004141"/>
    </source>
</evidence>
<keyword evidence="2 5" id="KW-0812">Transmembrane</keyword>
<feature type="transmembrane region" description="Helical" evidence="5">
    <location>
        <begin position="358"/>
        <end position="377"/>
    </location>
</feature>
<dbReference type="PROSITE" id="PS50850">
    <property type="entry name" value="MFS"/>
    <property type="match status" value="1"/>
</dbReference>
<feature type="domain" description="Major facilitator superfamily (MFS) profile" evidence="6">
    <location>
        <begin position="53"/>
        <end position="478"/>
    </location>
</feature>
<organism evidence="7 8">
    <name type="scientific">Vanrija pseudolonga</name>
    <dbReference type="NCBI Taxonomy" id="143232"/>
    <lineage>
        <taxon>Eukaryota</taxon>
        <taxon>Fungi</taxon>
        <taxon>Dikarya</taxon>
        <taxon>Basidiomycota</taxon>
        <taxon>Agaricomycotina</taxon>
        <taxon>Tremellomycetes</taxon>
        <taxon>Trichosporonales</taxon>
        <taxon>Trichosporonaceae</taxon>
        <taxon>Vanrija</taxon>
    </lineage>
</organism>
<feature type="transmembrane region" description="Helical" evidence="5">
    <location>
        <begin position="119"/>
        <end position="136"/>
    </location>
</feature>
<dbReference type="AlphaFoldDB" id="A0AAF0YJU4"/>
<evidence type="ECO:0000313" key="7">
    <source>
        <dbReference type="EMBL" id="WOO85359.1"/>
    </source>
</evidence>
<sequence>MSASNPDTESKVVPAVDTVAPNAAVDASPIVVSLTPDDPEHPANFSPSKKALNTAIAAYVLFLTAIMATSVGVMTPSGMAWFGVSRTAYALSLTVYMVPMAVFSLVFAPLSEVWGRAGVYRVAMVVNTLAFIPQIWTHSYPALLVTRFIQGTALAAGNALVGGTIADMYAPRERGLAMNMMALANYAGNSLGGAAFGFVAMKLGVQWCYGIQALACVVSVVLNYAFMVETRAEAIAARKAARLTASTGRLHVGAHQLEAKSLAHLARTAVLRPLTFLCTEPIVTAMSLWIGFAWSCIYLGSSATLAVFGQYGWNAGLTGLSLLSTLVGGLLGFASNFHQERIYRRAVASGAATPEVRLYWSASGGLLFPACMYAYAWTGRPSVPWIVPAIFLSGAMWGVYIMYCGVVNYFADAYETYSSSAQAAHSFVRGFMAGTLPLAAGVMYNHLGYPQASTLVASISTALAAAPLALIFVGPKLRARSKTAVAIAGSWGQEWSDVVVVSRQ</sequence>
<gene>
    <name evidence="7" type="primary">FUB11_1</name>
    <name evidence="7" type="ORF">LOC62_07G008859</name>
</gene>
<keyword evidence="4 5" id="KW-0472">Membrane</keyword>
<dbReference type="PANTHER" id="PTHR23502:SF134">
    <property type="entry name" value="MAJOR FACILITATOR SUPERFAMILY (MFS) PROFILE DOMAIN-CONTAINING PROTEIN-RELATED"/>
    <property type="match status" value="1"/>
</dbReference>
<feature type="transmembrane region" description="Helical" evidence="5">
    <location>
        <begin position="88"/>
        <end position="107"/>
    </location>
</feature>
<protein>
    <submittedName>
        <fullName evidence="7">Efflux pump FUB11</fullName>
    </submittedName>
</protein>
<dbReference type="InterPro" id="IPR011701">
    <property type="entry name" value="MFS"/>
</dbReference>
<dbReference type="GO" id="GO:0005886">
    <property type="term" value="C:plasma membrane"/>
    <property type="evidence" value="ECO:0007669"/>
    <property type="project" value="TreeGrafter"/>
</dbReference>
<dbReference type="PANTHER" id="PTHR23502">
    <property type="entry name" value="MAJOR FACILITATOR SUPERFAMILY"/>
    <property type="match status" value="1"/>
</dbReference>
<evidence type="ECO:0000256" key="5">
    <source>
        <dbReference type="SAM" id="Phobius"/>
    </source>
</evidence>
<keyword evidence="8" id="KW-1185">Reference proteome</keyword>
<comment type="subcellular location">
    <subcellularLocation>
        <location evidence="1">Membrane</location>
        <topology evidence="1">Multi-pass membrane protein</topology>
    </subcellularLocation>
</comment>
<evidence type="ECO:0000256" key="3">
    <source>
        <dbReference type="ARBA" id="ARBA00022989"/>
    </source>
</evidence>
<feature type="transmembrane region" description="Helical" evidence="5">
    <location>
        <begin position="282"/>
        <end position="301"/>
    </location>
</feature>
<feature type="transmembrane region" description="Helical" evidence="5">
    <location>
        <begin position="148"/>
        <end position="170"/>
    </location>
</feature>
<name>A0AAF0YJU4_9TREE</name>
<reference evidence="7" key="1">
    <citation type="submission" date="2023-10" db="EMBL/GenBank/DDBJ databases">
        <authorList>
            <person name="Noh H."/>
        </authorList>
    </citation>
    <scope>NUCLEOTIDE SEQUENCE</scope>
    <source>
        <strain evidence="7">DUCC4014</strain>
    </source>
</reference>
<dbReference type="GO" id="GO:0022857">
    <property type="term" value="F:transmembrane transporter activity"/>
    <property type="evidence" value="ECO:0007669"/>
    <property type="project" value="InterPro"/>
</dbReference>
<proteinExistence type="predicted"/>
<feature type="transmembrane region" description="Helical" evidence="5">
    <location>
        <begin position="182"/>
        <end position="203"/>
    </location>
</feature>
<evidence type="ECO:0000313" key="8">
    <source>
        <dbReference type="Proteomes" id="UP000827549"/>
    </source>
</evidence>
<feature type="transmembrane region" description="Helical" evidence="5">
    <location>
        <begin position="383"/>
        <end position="406"/>
    </location>
</feature>
<dbReference type="InterPro" id="IPR036259">
    <property type="entry name" value="MFS_trans_sf"/>
</dbReference>
<feature type="transmembrane region" description="Helical" evidence="5">
    <location>
        <begin position="427"/>
        <end position="447"/>
    </location>
</feature>
<dbReference type="RefSeq" id="XP_062631385.1">
    <property type="nucleotide sequence ID" value="XM_062775401.1"/>
</dbReference>
<dbReference type="EMBL" id="CP086720">
    <property type="protein sequence ID" value="WOO85359.1"/>
    <property type="molecule type" value="Genomic_DNA"/>
</dbReference>